<keyword evidence="8" id="KW-1185">Reference proteome</keyword>
<dbReference type="AlphaFoldDB" id="A0A3P9DIZ9"/>
<dbReference type="PANTHER" id="PTHR12385">
    <property type="entry name" value="CHOLINE TRANSPORTER-LIKE (SLC FAMILY 44)"/>
    <property type="match status" value="1"/>
</dbReference>
<feature type="transmembrane region" description="Helical" evidence="6">
    <location>
        <begin position="348"/>
        <end position="367"/>
    </location>
</feature>
<reference evidence="7" key="1">
    <citation type="submission" date="2025-08" db="UniProtKB">
        <authorList>
            <consortium name="Ensembl"/>
        </authorList>
    </citation>
    <scope>IDENTIFICATION</scope>
</reference>
<evidence type="ECO:0000256" key="5">
    <source>
        <dbReference type="ARBA" id="ARBA00023136"/>
    </source>
</evidence>
<feature type="transmembrane region" description="Helical" evidence="6">
    <location>
        <begin position="204"/>
        <end position="230"/>
    </location>
</feature>
<accession>A0A3P9DIZ9</accession>
<keyword evidence="4 6" id="KW-1133">Transmembrane helix</keyword>
<dbReference type="Pfam" id="PF04515">
    <property type="entry name" value="Choline_transpo"/>
    <property type="match status" value="1"/>
</dbReference>
<evidence type="ECO:0000256" key="3">
    <source>
        <dbReference type="ARBA" id="ARBA00022692"/>
    </source>
</evidence>
<evidence type="ECO:0000256" key="1">
    <source>
        <dbReference type="ARBA" id="ARBA00004141"/>
    </source>
</evidence>
<dbReference type="GO" id="GO:0005886">
    <property type="term" value="C:plasma membrane"/>
    <property type="evidence" value="ECO:0007669"/>
    <property type="project" value="UniProtKB-SubCell"/>
</dbReference>
<dbReference type="Ensembl" id="ENSMZET00005035324.1">
    <property type="protein sequence ID" value="ENSMZEP00005034126.1"/>
    <property type="gene ID" value="ENSMZEG00005022813.1"/>
</dbReference>
<feature type="transmembrane region" description="Helical" evidence="6">
    <location>
        <begin position="138"/>
        <end position="157"/>
    </location>
</feature>
<organism evidence="7 8">
    <name type="scientific">Maylandia zebra</name>
    <name type="common">zebra mbuna</name>
    <dbReference type="NCBI Taxonomy" id="106582"/>
    <lineage>
        <taxon>Eukaryota</taxon>
        <taxon>Metazoa</taxon>
        <taxon>Chordata</taxon>
        <taxon>Craniata</taxon>
        <taxon>Vertebrata</taxon>
        <taxon>Euteleostomi</taxon>
        <taxon>Actinopterygii</taxon>
        <taxon>Neopterygii</taxon>
        <taxon>Teleostei</taxon>
        <taxon>Neoteleostei</taxon>
        <taxon>Acanthomorphata</taxon>
        <taxon>Ovalentaria</taxon>
        <taxon>Cichlomorphae</taxon>
        <taxon>Cichliformes</taxon>
        <taxon>Cichlidae</taxon>
        <taxon>African cichlids</taxon>
        <taxon>Pseudocrenilabrinae</taxon>
        <taxon>Haplochromini</taxon>
        <taxon>Maylandia</taxon>
        <taxon>Maylandia zebra complex</taxon>
    </lineage>
</organism>
<evidence type="ECO:0000256" key="4">
    <source>
        <dbReference type="ARBA" id="ARBA00022989"/>
    </source>
</evidence>
<reference evidence="7" key="2">
    <citation type="submission" date="2025-09" db="UniProtKB">
        <authorList>
            <consortium name="Ensembl"/>
        </authorList>
    </citation>
    <scope>IDENTIFICATION</scope>
</reference>
<comment type="function">
    <text evidence="6">Choline transporter.</text>
</comment>
<comment type="similarity">
    <text evidence="2 6">Belongs to the CTL (choline transporter-like) family.</text>
</comment>
<feature type="transmembrane region" description="Helical" evidence="6">
    <location>
        <begin position="250"/>
        <end position="270"/>
    </location>
</feature>
<sequence>RVHCVTRCSHKDRSSELCSYELAAHRYPVLEQRTTKLPQLPVPPSIKPLPVFNRCTPVDISCYARFCSAPTDRWRRASKEIIIGLCVLALSGTSVLWWLYIDYRIESVIDWCFKPETDCVFCLQIILLLLMLFMRKRVALTIALFHVAGKVFIHLPLLTLQPFVTFFALLLFWIYWILVLLFLGTTGQLQLTGPLQYLTWYHAVGLVWISEFILACQQMTVAGAVVTYYFTSDSNPVLSPEAGPYHLGTVAKGSFIITLVKIPRLILMYIHNQLKGKNACARCMLKTCICCLWCLEKCPQLSQSATAINSTSFCTSARDAFVILVEKHFVLFLGKVLLLNYQRDYAEWLLPLIIIVVDVLFLCFAIDTKYNDGTPGRSSSMDKALMVRSFVCLPQSSVNLIKGLIW</sequence>
<evidence type="ECO:0000256" key="6">
    <source>
        <dbReference type="RuleBase" id="RU368066"/>
    </source>
</evidence>
<comment type="subcellular location">
    <subcellularLocation>
        <location evidence="6">Cell membrane</location>
        <topology evidence="6">Multi-pass membrane protein</topology>
    </subcellularLocation>
    <subcellularLocation>
        <location evidence="1">Membrane</location>
        <topology evidence="1">Multi-pass membrane protein</topology>
    </subcellularLocation>
</comment>
<dbReference type="GeneTree" id="ENSGT00940000157174"/>
<dbReference type="GO" id="GO:0022857">
    <property type="term" value="F:transmembrane transporter activity"/>
    <property type="evidence" value="ECO:0007669"/>
    <property type="project" value="UniProtKB-UniRule"/>
</dbReference>
<evidence type="ECO:0000256" key="2">
    <source>
        <dbReference type="ARBA" id="ARBA00007168"/>
    </source>
</evidence>
<proteinExistence type="inferred from homology"/>
<keyword evidence="3 6" id="KW-0812">Transmembrane</keyword>
<keyword evidence="5 6" id="KW-0472">Membrane</keyword>
<feature type="transmembrane region" description="Helical" evidence="6">
    <location>
        <begin position="113"/>
        <end position="133"/>
    </location>
</feature>
<feature type="transmembrane region" description="Helical" evidence="6">
    <location>
        <begin position="81"/>
        <end position="101"/>
    </location>
</feature>
<feature type="transmembrane region" description="Helical" evidence="6">
    <location>
        <begin position="163"/>
        <end position="183"/>
    </location>
</feature>
<evidence type="ECO:0000313" key="8">
    <source>
        <dbReference type="Proteomes" id="UP000265160"/>
    </source>
</evidence>
<dbReference type="InterPro" id="IPR007603">
    <property type="entry name" value="Choline_transptr-like"/>
</dbReference>
<dbReference type="PANTHER" id="PTHR12385:SF12">
    <property type="entry name" value="CHOLINE TRANSPORTER-LIKE PROTEIN"/>
    <property type="match status" value="1"/>
</dbReference>
<name>A0A3P9DIZ9_9CICH</name>
<protein>
    <recommendedName>
        <fullName evidence="6">Choline transporter-like protein</fullName>
    </recommendedName>
</protein>
<evidence type="ECO:0000313" key="7">
    <source>
        <dbReference type="Ensembl" id="ENSMZEP00005034126.1"/>
    </source>
</evidence>
<dbReference type="Proteomes" id="UP000265160">
    <property type="component" value="Unplaced"/>
</dbReference>